<comment type="subunit">
    <text evidence="4">Binds to mitochondrial small subunit 15S rRNA.</text>
</comment>
<dbReference type="InterPro" id="IPR002885">
    <property type="entry name" value="PPR_rpt"/>
</dbReference>
<dbReference type="OrthoDB" id="185373at2759"/>
<dbReference type="Proteomes" id="UP000053989">
    <property type="component" value="Unassembled WGS sequence"/>
</dbReference>
<dbReference type="NCBIfam" id="TIGR00756">
    <property type="entry name" value="PPR"/>
    <property type="match status" value="1"/>
</dbReference>
<dbReference type="Pfam" id="PF13812">
    <property type="entry name" value="PPR_3"/>
    <property type="match status" value="1"/>
</dbReference>
<dbReference type="PANTHER" id="PTHR47447">
    <property type="entry name" value="OS03G0856100 PROTEIN"/>
    <property type="match status" value="1"/>
</dbReference>
<dbReference type="EMBL" id="KN822006">
    <property type="protein sequence ID" value="KIM69812.1"/>
    <property type="molecule type" value="Genomic_DNA"/>
</dbReference>
<dbReference type="Pfam" id="PF13041">
    <property type="entry name" value="PPR_2"/>
    <property type="match status" value="1"/>
</dbReference>
<dbReference type="InterPro" id="IPR011990">
    <property type="entry name" value="TPR-like_helical_dom_sf"/>
</dbReference>
<dbReference type="InParanoid" id="A0A0C3AXV3"/>
<dbReference type="STRING" id="1036808.A0A0C3AXV3"/>
<dbReference type="HOGENOM" id="CLU_008514_2_0_1"/>
<dbReference type="AlphaFoldDB" id="A0A0C3AXV3"/>
<feature type="repeat" description="PPR" evidence="5">
    <location>
        <begin position="271"/>
        <end position="305"/>
    </location>
</feature>
<dbReference type="PROSITE" id="PS51375">
    <property type="entry name" value="PPR"/>
    <property type="match status" value="4"/>
</dbReference>
<reference evidence="7 8" key="1">
    <citation type="submission" date="2014-04" db="EMBL/GenBank/DDBJ databases">
        <authorList>
            <consortium name="DOE Joint Genome Institute"/>
            <person name="Kuo A."/>
            <person name="Kohler A."/>
            <person name="Nagy L.G."/>
            <person name="Floudas D."/>
            <person name="Copeland A."/>
            <person name="Barry K.W."/>
            <person name="Cichocki N."/>
            <person name="Veneault-Fourrey C."/>
            <person name="LaButti K."/>
            <person name="Lindquist E.A."/>
            <person name="Lipzen A."/>
            <person name="Lundell T."/>
            <person name="Morin E."/>
            <person name="Murat C."/>
            <person name="Sun H."/>
            <person name="Tunlid A."/>
            <person name="Henrissat B."/>
            <person name="Grigoriev I.V."/>
            <person name="Hibbett D.S."/>
            <person name="Martin F."/>
            <person name="Nordberg H.P."/>
            <person name="Cantor M.N."/>
            <person name="Hua S.X."/>
        </authorList>
    </citation>
    <scope>NUCLEOTIDE SEQUENCE [LARGE SCALE GENOMIC DNA]</scope>
    <source>
        <strain evidence="7 8">Foug A</strain>
    </source>
</reference>
<feature type="repeat" description="PPR" evidence="5">
    <location>
        <begin position="377"/>
        <end position="411"/>
    </location>
</feature>
<sequence>MTAPSKITPWAFNQDSTFRGSVTQLARCQYEAISHAKGTRRLIPCLRLVREMKKEHVKPDLVIYNSLLACIAEEGLPLEAWAVVDDMHAMGISPDRQSYHHILHALRWSPLEPTWETLEKMAEQGFPPNEQTYALIIKRITATEGVELALQVMHEMAKRGFSPDLTATQDVIKLAADLHFSRLAIDLAQNFEAHSVRRVDGGTWMACLISSAELLYADGVQKCWEKAVHELSLTPDEGACIAVLHTCARHGLADLATDVIRVLRSIGVEWQEYHFAPLLEAFSRAGKLKEAFGTLHLLRSNGIVPRPETVQPISDLLKNDVDRVDRTWKILDELRDEGHSIDAAAINAIIDASITFGDLQRAIGAYKTFNDYASKPDIETFNLLLRGCIDANHRELGDKLLLDLKQAGIRPNALTYERIILLCLTQPTYEDAFFYLEEMKAQKFLPPLRVYEAIVRTCVAAGDSRYALALTELGQCGYTLSQDLRRYVATHKPSSQDDIL</sequence>
<evidence type="ECO:0000313" key="8">
    <source>
        <dbReference type="Proteomes" id="UP000053989"/>
    </source>
</evidence>
<dbReference type="InterPro" id="IPR057027">
    <property type="entry name" value="TPR_mt"/>
</dbReference>
<keyword evidence="8" id="KW-1185">Reference proteome</keyword>
<feature type="repeat" description="PPR" evidence="5">
    <location>
        <begin position="129"/>
        <end position="163"/>
    </location>
</feature>
<evidence type="ECO:0000256" key="4">
    <source>
        <dbReference type="ARBA" id="ARBA00044511"/>
    </source>
</evidence>
<comment type="function">
    <text evidence="3">Regulates mitochondrial small subunit maturation by controlling 15S rRNA 5'-end processing. Localizes to the 5' precursor of the 15S rRNA in a position that is subsequently occupied by mS47 in the mature yeast mtSSU. Uses structure and sequence-specific RNA recognition, binding to a single-stranded region of the precursor and specifically recognizing bases -6 to -1. The exchange of Ccm1 for mS47 is coupled to the irreversible removal of precursor rRNA that is accompanied by conformational changes of the mitoribosomal proteins uS5m and mS26. These conformational changes signal completion of 5'-end rRNA processing through protection of the mature 5'-end of the 15S rRNA and stabilization of mS47. The removal of the 5' precursor together with the dissociation of Ccm1 may be catalyzed by the 5'-3' exoribonuclease Pet127. Involved in the specific removal of group I introns in mitochondrial encoded transcripts.</text>
</comment>
<feature type="domain" description="Pentatricopeptide repeat-containing protein-mitochondrial" evidence="6">
    <location>
        <begin position="237"/>
        <end position="369"/>
    </location>
</feature>
<dbReference type="Gene3D" id="1.25.40.10">
    <property type="entry name" value="Tetratricopeptide repeat domain"/>
    <property type="match status" value="4"/>
</dbReference>
<gene>
    <name evidence="7" type="ORF">SCLCIDRAFT_730619</name>
</gene>
<organism evidence="7 8">
    <name type="scientific">Scleroderma citrinum Foug A</name>
    <dbReference type="NCBI Taxonomy" id="1036808"/>
    <lineage>
        <taxon>Eukaryota</taxon>
        <taxon>Fungi</taxon>
        <taxon>Dikarya</taxon>
        <taxon>Basidiomycota</taxon>
        <taxon>Agaricomycotina</taxon>
        <taxon>Agaricomycetes</taxon>
        <taxon>Agaricomycetidae</taxon>
        <taxon>Boletales</taxon>
        <taxon>Sclerodermatineae</taxon>
        <taxon>Sclerodermataceae</taxon>
        <taxon>Scleroderma</taxon>
    </lineage>
</organism>
<evidence type="ECO:0000259" key="6">
    <source>
        <dbReference type="Pfam" id="PF23276"/>
    </source>
</evidence>
<evidence type="ECO:0000256" key="2">
    <source>
        <dbReference type="ARBA" id="ARBA00022737"/>
    </source>
</evidence>
<proteinExistence type="inferred from homology"/>
<evidence type="ECO:0000313" key="7">
    <source>
        <dbReference type="EMBL" id="KIM69812.1"/>
    </source>
</evidence>
<evidence type="ECO:0000256" key="3">
    <source>
        <dbReference type="ARBA" id="ARBA00044493"/>
    </source>
</evidence>
<name>A0A0C3AXV3_9AGAM</name>
<dbReference type="PANTHER" id="PTHR47447:SF17">
    <property type="entry name" value="OS12G0638900 PROTEIN"/>
    <property type="match status" value="1"/>
</dbReference>
<evidence type="ECO:0000256" key="5">
    <source>
        <dbReference type="PROSITE-ProRule" id="PRU00708"/>
    </source>
</evidence>
<protein>
    <recommendedName>
        <fullName evidence="6">Pentatricopeptide repeat-containing protein-mitochondrial domain-containing protein</fullName>
    </recommendedName>
</protein>
<accession>A0A0C3AXV3</accession>
<feature type="repeat" description="PPR" evidence="5">
    <location>
        <begin position="60"/>
        <end position="94"/>
    </location>
</feature>
<reference evidence="8" key="2">
    <citation type="submission" date="2015-01" db="EMBL/GenBank/DDBJ databases">
        <title>Evolutionary Origins and Diversification of the Mycorrhizal Mutualists.</title>
        <authorList>
            <consortium name="DOE Joint Genome Institute"/>
            <consortium name="Mycorrhizal Genomics Consortium"/>
            <person name="Kohler A."/>
            <person name="Kuo A."/>
            <person name="Nagy L.G."/>
            <person name="Floudas D."/>
            <person name="Copeland A."/>
            <person name="Barry K.W."/>
            <person name="Cichocki N."/>
            <person name="Veneault-Fourrey C."/>
            <person name="LaButti K."/>
            <person name="Lindquist E.A."/>
            <person name="Lipzen A."/>
            <person name="Lundell T."/>
            <person name="Morin E."/>
            <person name="Murat C."/>
            <person name="Riley R."/>
            <person name="Ohm R."/>
            <person name="Sun H."/>
            <person name="Tunlid A."/>
            <person name="Henrissat B."/>
            <person name="Grigoriev I.V."/>
            <person name="Hibbett D.S."/>
            <person name="Martin F."/>
        </authorList>
    </citation>
    <scope>NUCLEOTIDE SEQUENCE [LARGE SCALE GENOMIC DNA]</scope>
    <source>
        <strain evidence="8">Foug A</strain>
    </source>
</reference>
<dbReference type="Pfam" id="PF23276">
    <property type="entry name" value="TPR_24"/>
    <property type="match status" value="1"/>
</dbReference>
<comment type="similarity">
    <text evidence="1">Belongs to the CCM1 family.</text>
</comment>
<evidence type="ECO:0000256" key="1">
    <source>
        <dbReference type="ARBA" id="ARBA00006192"/>
    </source>
</evidence>
<keyword evidence="2" id="KW-0677">Repeat</keyword>